<dbReference type="UniPathway" id="UPA00999">
    <property type="reaction ID" value="UER00351"/>
</dbReference>
<dbReference type="EC" id="6.2.1.14" evidence="4 11"/>
<dbReference type="GO" id="GO:0042410">
    <property type="term" value="F:6-carboxyhexanoate-CoA ligase activity"/>
    <property type="evidence" value="ECO:0007669"/>
    <property type="project" value="UniProtKB-UniRule"/>
</dbReference>
<comment type="function">
    <text evidence="11">Catalyzes the transformation of pimelate into pimeloyl-CoA with concomitant hydrolysis of ATP to AMP.</text>
</comment>
<keyword evidence="6 11" id="KW-0547">Nucleotide-binding</keyword>
<keyword evidence="5 11" id="KW-0436">Ligase</keyword>
<evidence type="ECO:0000256" key="1">
    <source>
        <dbReference type="ARBA" id="ARBA00001946"/>
    </source>
</evidence>
<dbReference type="GO" id="GO:0005524">
    <property type="term" value="F:ATP binding"/>
    <property type="evidence" value="ECO:0007669"/>
    <property type="project" value="UniProtKB-KW"/>
</dbReference>
<sequence>MDMSLYSIKMRSSKELDGVEKHISGAENIVNETDLENALNNLIKRALNHTKGKSDSINIKVEKLNELDIKYINPLSVNTIDVKNHIEGFDVVKQIIKNLGIDEKKCEYIIKLLKENTNMRGAILLDVNTLERLEKDKLRGIRATYMDFENNNINLLSKSINTNAHFLEALALSSKVISCNEVIAEICYSDDPNYTTGYVASKKYGYVRITNLKEVGNENGGRIFLYDSLKDNLQRCIDYIENKKVIVKNTISINETISYDEFMKNNELIKK</sequence>
<dbReference type="Pfam" id="PF03744">
    <property type="entry name" value="BioW"/>
    <property type="match status" value="1"/>
</dbReference>
<evidence type="ECO:0000256" key="2">
    <source>
        <dbReference type="ARBA" id="ARBA00005075"/>
    </source>
</evidence>
<dbReference type="NCBIfam" id="NF002360">
    <property type="entry name" value="PRK01322.1"/>
    <property type="match status" value="1"/>
</dbReference>
<proteinExistence type="inferred from homology"/>
<evidence type="ECO:0000256" key="7">
    <source>
        <dbReference type="ARBA" id="ARBA00022756"/>
    </source>
</evidence>
<comment type="cofactor">
    <cofactor evidence="1 11">
        <name>Mg(2+)</name>
        <dbReference type="ChEBI" id="CHEBI:18420"/>
    </cofactor>
</comment>
<comment type="catalytic activity">
    <reaction evidence="10 11">
        <text>heptanedioate + ATP + CoA = 6-carboxyhexanoyl-CoA + AMP + diphosphate</text>
        <dbReference type="Rhea" id="RHEA:14781"/>
        <dbReference type="ChEBI" id="CHEBI:30616"/>
        <dbReference type="ChEBI" id="CHEBI:33019"/>
        <dbReference type="ChEBI" id="CHEBI:36165"/>
        <dbReference type="ChEBI" id="CHEBI:57287"/>
        <dbReference type="ChEBI" id="CHEBI:57360"/>
        <dbReference type="ChEBI" id="CHEBI:456215"/>
        <dbReference type="EC" id="6.2.1.14"/>
    </reaction>
</comment>
<dbReference type="GO" id="GO:0000287">
    <property type="term" value="F:magnesium ion binding"/>
    <property type="evidence" value="ECO:0007669"/>
    <property type="project" value="UniProtKB-UniRule"/>
</dbReference>
<evidence type="ECO:0000256" key="6">
    <source>
        <dbReference type="ARBA" id="ARBA00022741"/>
    </source>
</evidence>
<gene>
    <name evidence="11 12" type="primary">bioW</name>
    <name evidence="12" type="ORF">R28058_19301</name>
</gene>
<evidence type="ECO:0000313" key="12">
    <source>
        <dbReference type="EMBL" id="CEQ04197.1"/>
    </source>
</evidence>
<keyword evidence="7 11" id="KW-0093">Biotin biosynthesis</keyword>
<comment type="subunit">
    <text evidence="3 11">Homodimer.</text>
</comment>
<name>A0A0C7PE66_PARSO</name>
<evidence type="ECO:0000256" key="8">
    <source>
        <dbReference type="ARBA" id="ARBA00022840"/>
    </source>
</evidence>
<evidence type="ECO:0000256" key="4">
    <source>
        <dbReference type="ARBA" id="ARBA00012984"/>
    </source>
</evidence>
<dbReference type="OrthoDB" id="9792985at2"/>
<organism evidence="12 13">
    <name type="scientific">Paraclostridium sordellii</name>
    <name type="common">Clostridium sordellii</name>
    <dbReference type="NCBI Taxonomy" id="1505"/>
    <lineage>
        <taxon>Bacteria</taxon>
        <taxon>Bacillati</taxon>
        <taxon>Bacillota</taxon>
        <taxon>Clostridia</taxon>
        <taxon>Peptostreptococcales</taxon>
        <taxon>Peptostreptococcaceae</taxon>
        <taxon>Paraclostridium</taxon>
    </lineage>
</organism>
<dbReference type="HAMAP" id="MF_00668">
    <property type="entry name" value="BioW"/>
    <property type="match status" value="1"/>
</dbReference>
<keyword evidence="8 11" id="KW-0067">ATP-binding</keyword>
<dbReference type="EMBL" id="CEKZ01000003">
    <property type="protein sequence ID" value="CEQ04197.1"/>
    <property type="molecule type" value="Genomic_DNA"/>
</dbReference>
<evidence type="ECO:0000256" key="3">
    <source>
        <dbReference type="ARBA" id="ARBA00011738"/>
    </source>
</evidence>
<evidence type="ECO:0000313" key="13">
    <source>
        <dbReference type="Proteomes" id="UP000049127"/>
    </source>
</evidence>
<comment type="similarity">
    <text evidence="11">Belongs to the BioW family.</text>
</comment>
<dbReference type="AlphaFoldDB" id="A0A0C7PE66"/>
<evidence type="ECO:0000256" key="10">
    <source>
        <dbReference type="ARBA" id="ARBA00049553"/>
    </source>
</evidence>
<comment type="pathway">
    <text evidence="2 11">Metabolic intermediate metabolism; pimeloyl-CoA biosynthesis; pimeloyl-CoA from pimelate: step 1/1.</text>
</comment>
<evidence type="ECO:0000256" key="11">
    <source>
        <dbReference type="HAMAP-Rule" id="MF_00668"/>
    </source>
</evidence>
<dbReference type="NCBIfam" id="TIGR01204">
    <property type="entry name" value="bioW"/>
    <property type="match status" value="1"/>
</dbReference>
<evidence type="ECO:0000256" key="5">
    <source>
        <dbReference type="ARBA" id="ARBA00022598"/>
    </source>
</evidence>
<keyword evidence="9 11" id="KW-0460">Magnesium</keyword>
<dbReference type="InterPro" id="IPR005499">
    <property type="entry name" value="BioW"/>
</dbReference>
<dbReference type="RefSeq" id="WP_055335827.1">
    <property type="nucleotide sequence ID" value="NZ_CELG01000024.1"/>
</dbReference>
<dbReference type="GO" id="GO:0009102">
    <property type="term" value="P:biotin biosynthetic process"/>
    <property type="evidence" value="ECO:0007669"/>
    <property type="project" value="UniProtKB-UniRule"/>
</dbReference>
<protein>
    <recommendedName>
        <fullName evidence="4 11">6-carboxyhexanoate--CoA ligase</fullName>
        <ecNumber evidence="4 11">6.2.1.14</ecNumber>
    </recommendedName>
    <alternativeName>
        <fullName evidence="11">Pimeloyl-CoA synthase</fullName>
    </alternativeName>
</protein>
<evidence type="ECO:0000256" key="9">
    <source>
        <dbReference type="ARBA" id="ARBA00022842"/>
    </source>
</evidence>
<accession>A0A0C7PE66</accession>
<dbReference type="Proteomes" id="UP000049127">
    <property type="component" value="Unassembled WGS sequence"/>
</dbReference>
<reference evidence="12 13" key="1">
    <citation type="submission" date="2015-01" db="EMBL/GenBank/DDBJ databases">
        <authorList>
            <person name="Aslett A.Martin."/>
            <person name="De Silva Nishadi"/>
        </authorList>
    </citation>
    <scope>NUCLEOTIDE SEQUENCE [LARGE SCALE GENOMIC DNA]</scope>
    <source>
        <strain evidence="12 13">R28058</strain>
    </source>
</reference>